<dbReference type="Pfam" id="PF00557">
    <property type="entry name" value="Peptidase_M24"/>
    <property type="match status" value="1"/>
</dbReference>
<dbReference type="SUPFAM" id="SSF55920">
    <property type="entry name" value="Creatinase/aminopeptidase"/>
    <property type="match status" value="1"/>
</dbReference>
<sequence length="368" mass="39550">MAAPPAQSRLHAREVADKLAVVRRWLGSGNAGAVRLRGIDWFAWATAGGSSAVQQSAESGVAEVLVSAAEACILTDEIEADRLRDEEVGALFSFHVTPWDDSHLREHFVQGLAGGRPVLSDRPVGAELALPAAARNARLVLSAPERERYRLLGALSALAMTEALRAARPDWSAWQLAGAGAQALWRRGVYPALVLAAGERRLPLYRHPTPANEPLGRDAMLVFCARRHGLHANLTRCVAFGHAPPRMHELLDIEATGLAACVPGNSLASVYHAFEQAYRHANAPGAIREHHQGGVTGYQSRELLASATTALALAPGMALAFNPSLTGNKLEDTFLLGPDGLENITFDPAWPATTAHGRMRPLWLESPW</sequence>
<evidence type="ECO:0000313" key="2">
    <source>
        <dbReference type="EMBL" id="PWF54831.1"/>
    </source>
</evidence>
<keyword evidence="3" id="KW-1185">Reference proteome</keyword>
<accession>A0A2U2I4Z7</accession>
<reference evidence="2 3" key="1">
    <citation type="submission" date="2018-04" db="EMBL/GenBank/DDBJ databases">
        <title>Massilia violaceinigra sp. nov., a novel purple-pigmented bacterium isolated from Tianshan glacier, Xinjiang, China.</title>
        <authorList>
            <person name="Wang H."/>
        </authorList>
    </citation>
    <scope>NUCLEOTIDE SEQUENCE [LARGE SCALE GENOMIC DNA]</scope>
    <source>
        <strain evidence="2 3">B448-2</strain>
    </source>
</reference>
<dbReference type="OrthoDB" id="4850044at2"/>
<dbReference type="PANTHER" id="PTHR46112:SF2">
    <property type="entry name" value="XAA-PRO AMINOPEPTIDASE P-RELATED"/>
    <property type="match status" value="1"/>
</dbReference>
<dbReference type="CDD" id="cd01066">
    <property type="entry name" value="APP_MetAP"/>
    <property type="match status" value="1"/>
</dbReference>
<comment type="caution">
    <text evidence="2">The sequence shown here is derived from an EMBL/GenBank/DDBJ whole genome shotgun (WGS) entry which is preliminary data.</text>
</comment>
<organism evidence="2 3">
    <name type="scientific">Massilia glaciei</name>
    <dbReference type="NCBI Taxonomy" id="1524097"/>
    <lineage>
        <taxon>Bacteria</taxon>
        <taxon>Pseudomonadati</taxon>
        <taxon>Pseudomonadota</taxon>
        <taxon>Betaproteobacteria</taxon>
        <taxon>Burkholderiales</taxon>
        <taxon>Oxalobacteraceae</taxon>
        <taxon>Telluria group</taxon>
        <taxon>Massilia</taxon>
    </lineage>
</organism>
<dbReference type="Proteomes" id="UP000241421">
    <property type="component" value="Unassembled WGS sequence"/>
</dbReference>
<dbReference type="EMBL" id="PXWF02000065">
    <property type="protein sequence ID" value="PWF54831.1"/>
    <property type="molecule type" value="Genomic_DNA"/>
</dbReference>
<feature type="domain" description="Peptidase M24" evidence="1">
    <location>
        <begin position="148"/>
        <end position="335"/>
    </location>
</feature>
<dbReference type="InterPro" id="IPR050659">
    <property type="entry name" value="Peptidase_M24B"/>
</dbReference>
<evidence type="ECO:0000313" key="3">
    <source>
        <dbReference type="Proteomes" id="UP000241421"/>
    </source>
</evidence>
<dbReference type="InterPro" id="IPR000994">
    <property type="entry name" value="Pept_M24"/>
</dbReference>
<dbReference type="AlphaFoldDB" id="A0A2U2I4Z7"/>
<gene>
    <name evidence="2" type="ORF">C7C56_005005</name>
</gene>
<dbReference type="InterPro" id="IPR036005">
    <property type="entry name" value="Creatinase/aminopeptidase-like"/>
</dbReference>
<name>A0A2U2I4Z7_9BURK</name>
<proteinExistence type="predicted"/>
<protein>
    <submittedName>
        <fullName evidence="2">Peptidase M24</fullName>
    </submittedName>
</protein>
<dbReference type="Gene3D" id="3.90.230.10">
    <property type="entry name" value="Creatinase/methionine aminopeptidase superfamily"/>
    <property type="match status" value="1"/>
</dbReference>
<dbReference type="PANTHER" id="PTHR46112">
    <property type="entry name" value="AMINOPEPTIDASE"/>
    <property type="match status" value="1"/>
</dbReference>
<evidence type="ECO:0000259" key="1">
    <source>
        <dbReference type="Pfam" id="PF00557"/>
    </source>
</evidence>